<reference evidence="2" key="1">
    <citation type="submission" date="2022-01" db="EMBL/GenBank/DDBJ databases">
        <authorList>
            <person name="King R."/>
        </authorList>
    </citation>
    <scope>NUCLEOTIDE SEQUENCE</scope>
</reference>
<evidence type="ECO:0000256" key="1">
    <source>
        <dbReference type="SAM" id="MobiDB-lite"/>
    </source>
</evidence>
<proteinExistence type="predicted"/>
<organism evidence="2 3">
    <name type="scientific">Ceutorhynchus assimilis</name>
    <name type="common">cabbage seed weevil</name>
    <dbReference type="NCBI Taxonomy" id="467358"/>
    <lineage>
        <taxon>Eukaryota</taxon>
        <taxon>Metazoa</taxon>
        <taxon>Ecdysozoa</taxon>
        <taxon>Arthropoda</taxon>
        <taxon>Hexapoda</taxon>
        <taxon>Insecta</taxon>
        <taxon>Pterygota</taxon>
        <taxon>Neoptera</taxon>
        <taxon>Endopterygota</taxon>
        <taxon>Coleoptera</taxon>
        <taxon>Polyphaga</taxon>
        <taxon>Cucujiformia</taxon>
        <taxon>Curculionidae</taxon>
        <taxon>Ceutorhynchinae</taxon>
        <taxon>Ceutorhynchus</taxon>
    </lineage>
</organism>
<sequence>MEMEFSAPAKPKQGQQSRENFRDSPFDVTQGGLLWKCEDRADSFICANQYDVETRVKEQVQVAISDPKAMFKSLTLNFLKSVESKLQPALAKQQPGSSATKKLNYAQIARNNAQPGIIIKAEDNKQECSRTKSDVVREICRADSNIQLSQLRTVKKGGL</sequence>
<protein>
    <submittedName>
        <fullName evidence="2">Uncharacterized protein</fullName>
    </submittedName>
</protein>
<accession>A0A9N9MM09</accession>
<dbReference type="EMBL" id="OU892278">
    <property type="protein sequence ID" value="CAG9765044.1"/>
    <property type="molecule type" value="Genomic_DNA"/>
</dbReference>
<keyword evidence="3" id="KW-1185">Reference proteome</keyword>
<evidence type="ECO:0000313" key="2">
    <source>
        <dbReference type="EMBL" id="CAG9765044.1"/>
    </source>
</evidence>
<feature type="region of interest" description="Disordered" evidence="1">
    <location>
        <begin position="1"/>
        <end position="24"/>
    </location>
</feature>
<evidence type="ECO:0000313" key="3">
    <source>
        <dbReference type="Proteomes" id="UP001152799"/>
    </source>
</evidence>
<dbReference type="AlphaFoldDB" id="A0A9N9MM09"/>
<dbReference type="Proteomes" id="UP001152799">
    <property type="component" value="Chromosome 2"/>
</dbReference>
<gene>
    <name evidence="2" type="ORF">CEUTPL_LOCUS5663</name>
</gene>
<name>A0A9N9MM09_9CUCU</name>